<organism evidence="3 4">
    <name type="scientific">Actinopolymorpha rutila</name>
    <dbReference type="NCBI Taxonomy" id="446787"/>
    <lineage>
        <taxon>Bacteria</taxon>
        <taxon>Bacillati</taxon>
        <taxon>Actinomycetota</taxon>
        <taxon>Actinomycetes</taxon>
        <taxon>Propionibacteriales</taxon>
        <taxon>Actinopolymorphaceae</taxon>
        <taxon>Actinopolymorpha</taxon>
    </lineage>
</organism>
<dbReference type="PROSITE" id="PS00061">
    <property type="entry name" value="ADH_SHORT"/>
    <property type="match status" value="1"/>
</dbReference>
<protein>
    <submittedName>
        <fullName evidence="3">NAD(P)-dependent dehydrogenase (Short-subunit alcohol dehydrogenase family)</fullName>
    </submittedName>
</protein>
<dbReference type="GO" id="GO:0016491">
    <property type="term" value="F:oxidoreductase activity"/>
    <property type="evidence" value="ECO:0007669"/>
    <property type="project" value="UniProtKB-KW"/>
</dbReference>
<dbReference type="InterPro" id="IPR020904">
    <property type="entry name" value="Sc_DH/Rdtase_CS"/>
</dbReference>
<dbReference type="PANTHER" id="PTHR24321">
    <property type="entry name" value="DEHYDROGENASES, SHORT CHAIN"/>
    <property type="match status" value="1"/>
</dbReference>
<reference evidence="3 4" key="1">
    <citation type="submission" date="2020-07" db="EMBL/GenBank/DDBJ databases">
        <title>Sequencing the genomes of 1000 actinobacteria strains.</title>
        <authorList>
            <person name="Klenk H.-P."/>
        </authorList>
    </citation>
    <scope>NUCLEOTIDE SEQUENCE [LARGE SCALE GENOMIC DNA]</scope>
    <source>
        <strain evidence="3 4">DSM 18448</strain>
    </source>
</reference>
<dbReference type="PRINTS" id="PR00080">
    <property type="entry name" value="SDRFAMILY"/>
</dbReference>
<dbReference type="SUPFAM" id="SSF51735">
    <property type="entry name" value="NAD(P)-binding Rossmann-fold domains"/>
    <property type="match status" value="1"/>
</dbReference>
<gene>
    <name evidence="3" type="ORF">F4554_004796</name>
</gene>
<dbReference type="CDD" id="cd05233">
    <property type="entry name" value="SDR_c"/>
    <property type="match status" value="1"/>
</dbReference>
<dbReference type="PANTHER" id="PTHR24321:SF8">
    <property type="entry name" value="ESTRADIOL 17-BETA-DEHYDROGENASE 8-RELATED"/>
    <property type="match status" value="1"/>
</dbReference>
<evidence type="ECO:0000256" key="2">
    <source>
        <dbReference type="ARBA" id="ARBA00023002"/>
    </source>
</evidence>
<evidence type="ECO:0000313" key="3">
    <source>
        <dbReference type="EMBL" id="NYH92158.1"/>
    </source>
</evidence>
<dbReference type="RefSeq" id="WP_179789618.1">
    <property type="nucleotide sequence ID" value="NZ_BAAARR010000005.1"/>
</dbReference>
<dbReference type="Gene3D" id="3.40.50.720">
    <property type="entry name" value="NAD(P)-binding Rossmann-like Domain"/>
    <property type="match status" value="1"/>
</dbReference>
<comment type="similarity">
    <text evidence="1">Belongs to the short-chain dehydrogenases/reductases (SDR) family.</text>
</comment>
<name>A0A852ZJS9_9ACTN</name>
<comment type="caution">
    <text evidence="3">The sequence shown here is derived from an EMBL/GenBank/DDBJ whole genome shotgun (WGS) entry which is preliminary data.</text>
</comment>
<proteinExistence type="inferred from homology"/>
<evidence type="ECO:0000313" key="4">
    <source>
        <dbReference type="Proteomes" id="UP000579605"/>
    </source>
</evidence>
<dbReference type="PRINTS" id="PR00081">
    <property type="entry name" value="GDHRDH"/>
</dbReference>
<keyword evidence="2" id="KW-0560">Oxidoreductase</keyword>
<dbReference type="NCBIfam" id="NF005559">
    <property type="entry name" value="PRK07231.1"/>
    <property type="match status" value="1"/>
</dbReference>
<dbReference type="EMBL" id="JACBZH010000001">
    <property type="protein sequence ID" value="NYH92158.1"/>
    <property type="molecule type" value="Genomic_DNA"/>
</dbReference>
<dbReference type="AlphaFoldDB" id="A0A852ZJS9"/>
<evidence type="ECO:0000256" key="1">
    <source>
        <dbReference type="ARBA" id="ARBA00006484"/>
    </source>
</evidence>
<dbReference type="Proteomes" id="UP000579605">
    <property type="component" value="Unassembled WGS sequence"/>
</dbReference>
<sequence>MGTLQGQVAVVTGAGSGIGSAIARRLAHDGRLVVVVDVDREGGANTVERIEESGCCAGTARLHVADLADPSQREGVIPAVLERFGRVDVLVNNAVYHGPRVRLVDLDEDEWARVLTTNLTTTAMLCRAAGRHMLPRGSGAIVNVTAIQEHLPLATYTAYGASKGGISALTRAVAVEMSPGGVRVNAVAPGVIDTASTRESLGDGDMGIERPPPTLVGRSGRPSEVAAAVAFLASEEASFVTGVVLTVDGGRRLSRGADPFAEKHGRPVSSG</sequence>
<keyword evidence="4" id="KW-1185">Reference proteome</keyword>
<dbReference type="InterPro" id="IPR002347">
    <property type="entry name" value="SDR_fam"/>
</dbReference>
<dbReference type="InterPro" id="IPR036291">
    <property type="entry name" value="NAD(P)-bd_dom_sf"/>
</dbReference>
<dbReference type="Pfam" id="PF13561">
    <property type="entry name" value="adh_short_C2"/>
    <property type="match status" value="1"/>
</dbReference>
<dbReference type="FunFam" id="3.40.50.720:FF:000084">
    <property type="entry name" value="Short-chain dehydrogenase reductase"/>
    <property type="match status" value="1"/>
</dbReference>
<accession>A0A852ZJS9</accession>